<accession>A0A6P0GFB9</accession>
<comment type="caution">
    <text evidence="3">The sequence shown here is derived from an EMBL/GenBank/DDBJ whole genome shotgun (WGS) entry which is preliminary data.</text>
</comment>
<dbReference type="RefSeq" id="WP_163476095.1">
    <property type="nucleotide sequence ID" value="NZ_JAAGWE010000012.1"/>
</dbReference>
<feature type="domain" description="Glycosyl transferase family 1" evidence="2">
    <location>
        <begin position="173"/>
        <end position="311"/>
    </location>
</feature>
<dbReference type="PANTHER" id="PTHR46401">
    <property type="entry name" value="GLYCOSYLTRANSFERASE WBBK-RELATED"/>
    <property type="match status" value="1"/>
</dbReference>
<dbReference type="InterPro" id="IPR001296">
    <property type="entry name" value="Glyco_trans_1"/>
</dbReference>
<dbReference type="SUPFAM" id="SSF53756">
    <property type="entry name" value="UDP-Glycosyltransferase/glycogen phosphorylase"/>
    <property type="match status" value="1"/>
</dbReference>
<dbReference type="GO" id="GO:0016757">
    <property type="term" value="F:glycosyltransferase activity"/>
    <property type="evidence" value="ECO:0007669"/>
    <property type="project" value="InterPro"/>
</dbReference>
<evidence type="ECO:0000313" key="3">
    <source>
        <dbReference type="EMBL" id="NEM05940.1"/>
    </source>
</evidence>
<dbReference type="EMBL" id="JAAGWE010000012">
    <property type="protein sequence ID" value="NEM05940.1"/>
    <property type="molecule type" value="Genomic_DNA"/>
</dbReference>
<reference evidence="3 4" key="1">
    <citation type="submission" date="2019-12" db="EMBL/GenBank/DDBJ databases">
        <title>WGS of CPCC 203550 I12A-02606.</title>
        <authorList>
            <person name="Jiang Z."/>
        </authorList>
    </citation>
    <scope>NUCLEOTIDE SEQUENCE [LARGE SCALE GENOMIC DNA]</scope>
    <source>
        <strain evidence="3 4">I12A-02606</strain>
    </source>
</reference>
<dbReference type="Pfam" id="PF00534">
    <property type="entry name" value="Glycos_transf_1"/>
    <property type="match status" value="1"/>
</dbReference>
<dbReference type="GO" id="GO:0009103">
    <property type="term" value="P:lipopolysaccharide biosynthetic process"/>
    <property type="evidence" value="ECO:0007669"/>
    <property type="project" value="TreeGrafter"/>
</dbReference>
<dbReference type="CDD" id="cd03809">
    <property type="entry name" value="GT4_MtfB-like"/>
    <property type="match status" value="1"/>
</dbReference>
<gene>
    <name evidence="3" type="ORF">GCU54_07880</name>
</gene>
<dbReference type="Proteomes" id="UP000471126">
    <property type="component" value="Unassembled WGS sequence"/>
</dbReference>
<name>A0A6P0GFB9_9ACTN</name>
<evidence type="ECO:0000256" key="1">
    <source>
        <dbReference type="ARBA" id="ARBA00022679"/>
    </source>
</evidence>
<protein>
    <submittedName>
        <fullName evidence="3">Glycosyltransferase family 4 protein</fullName>
    </submittedName>
</protein>
<organism evidence="3 4">
    <name type="scientific">Geodermatophilus normandii</name>
    <dbReference type="NCBI Taxonomy" id="1137989"/>
    <lineage>
        <taxon>Bacteria</taxon>
        <taxon>Bacillati</taxon>
        <taxon>Actinomycetota</taxon>
        <taxon>Actinomycetes</taxon>
        <taxon>Geodermatophilales</taxon>
        <taxon>Geodermatophilaceae</taxon>
        <taxon>Geodermatophilus</taxon>
    </lineage>
</organism>
<sequence length="341" mass="36729">MPELYLNGAFAGQRVTGQQRYATEVSAELIRRHSGRLLRPPAPVRSRAALSHLWAHTALPALSLRAHLVSMTSRSPVAARRHTLVVHDLFVLQHPEWYSTRYVRTHAPVLSAQLRTAAGLVAVSEPVAQELRRLYPHAPVAVAPNAPSEVFRQPSVGHLPAAVRTLLEAPGVEGFLFAVGSLDPRKNFGRLVEAYRSLAAPLRSAFPLVIAGGGSAVFAEAGVQAAPEVHWIGYVDDPELAALYAEATAVVVPSLDEGFGLPLVEALTAGGRLAVSDIPPFRWVAGDSARYFRPDDVGDIAHALRTVVHAPGRRGGDHDLATRFTWEGSADVIADFARGHR</sequence>
<evidence type="ECO:0000313" key="4">
    <source>
        <dbReference type="Proteomes" id="UP000471126"/>
    </source>
</evidence>
<dbReference type="AlphaFoldDB" id="A0A6P0GFB9"/>
<dbReference type="Gene3D" id="3.40.50.2000">
    <property type="entry name" value="Glycogen Phosphorylase B"/>
    <property type="match status" value="2"/>
</dbReference>
<proteinExistence type="predicted"/>
<evidence type="ECO:0000259" key="2">
    <source>
        <dbReference type="Pfam" id="PF00534"/>
    </source>
</evidence>
<dbReference type="PANTHER" id="PTHR46401:SF2">
    <property type="entry name" value="GLYCOSYLTRANSFERASE WBBK-RELATED"/>
    <property type="match status" value="1"/>
</dbReference>
<keyword evidence="1 3" id="KW-0808">Transferase</keyword>